<reference evidence="1 2" key="1">
    <citation type="journal article" date="2008" name="Genome Res.">
        <title>Genome sequence of the beta-rhizobium Cupriavidus taiwanensis and comparative genomics of rhizobia.</title>
        <authorList>
            <person name="Amadou C."/>
            <person name="Pascal G."/>
            <person name="Mangenot S."/>
            <person name="Glew M."/>
            <person name="Bontemps C."/>
            <person name="Capela D."/>
            <person name="Carrere S."/>
            <person name="Cruveiller S."/>
            <person name="Dossat C."/>
            <person name="Lajus A."/>
            <person name="Marchetti M."/>
            <person name="Poinsot V."/>
            <person name="Rouy Z."/>
            <person name="Servin B."/>
            <person name="Saad M."/>
            <person name="Schenowitz C."/>
            <person name="Barbe V."/>
            <person name="Batut J."/>
            <person name="Medigue C."/>
            <person name="Masson-Boivin C."/>
        </authorList>
    </citation>
    <scope>NUCLEOTIDE SEQUENCE [LARGE SCALE GENOMIC DNA]</scope>
    <source>
        <strain evidence="2">DSM 17343 / BCRC 17206 / CCUG 44338 / CIP 107171 / LMG 19424 / R1</strain>
    </source>
</reference>
<dbReference type="EMBL" id="CU633749">
    <property type="protein sequence ID" value="CAQ68872.1"/>
    <property type="molecule type" value="Genomic_DNA"/>
</dbReference>
<keyword evidence="2" id="KW-1185">Reference proteome</keyword>
<dbReference type="HOGENOM" id="CLU_2034183_0_0_4"/>
<sequence>MSPSRGLVSMKSRSCFVKSPAGCSLVTTHLQNVLSPFTIFGDISDCSHGTAMIVTSEPTRPADDFQIRRAQALCDQSPELQADLEVFLGTAPSQAQMAVYLKQLKARLAAAIVGNFNSPRA</sequence>
<gene>
    <name evidence="1" type="ordered locus">RALTA_A0905</name>
</gene>
<dbReference type="Proteomes" id="UP000001692">
    <property type="component" value="Chromosome 1"/>
</dbReference>
<evidence type="ECO:0000313" key="2">
    <source>
        <dbReference type="Proteomes" id="UP000001692"/>
    </source>
</evidence>
<name>B3R3J1_CUPTR</name>
<dbReference type="AlphaFoldDB" id="B3R3J1"/>
<organism evidence="1 2">
    <name type="scientific">Cupriavidus taiwanensis (strain DSM 17343 / BCRC 17206 / CCUG 44338 / CIP 107171 / LMG 19424 / R1)</name>
    <name type="common">Ralstonia taiwanensis (strain LMG 19424)</name>
    <dbReference type="NCBI Taxonomy" id="977880"/>
    <lineage>
        <taxon>Bacteria</taxon>
        <taxon>Pseudomonadati</taxon>
        <taxon>Pseudomonadota</taxon>
        <taxon>Betaproteobacteria</taxon>
        <taxon>Burkholderiales</taxon>
        <taxon>Burkholderiaceae</taxon>
        <taxon>Cupriavidus</taxon>
    </lineage>
</organism>
<protein>
    <submittedName>
        <fullName evidence="1">Uncharacterized protein</fullName>
    </submittedName>
</protein>
<evidence type="ECO:0000313" key="1">
    <source>
        <dbReference type="EMBL" id="CAQ68872.1"/>
    </source>
</evidence>
<proteinExistence type="predicted"/>
<dbReference type="KEGG" id="cti:RALTA_A0905"/>
<accession>B3R3J1</accession>